<proteinExistence type="predicted"/>
<dbReference type="AlphaFoldDB" id="V2Y6A6"/>
<reference evidence="2 3" key="1">
    <citation type="submission" date="2013-06" db="EMBL/GenBank/DDBJ databases">
        <authorList>
            <person name="Weinstock G."/>
            <person name="Sodergren E."/>
            <person name="Clifton S."/>
            <person name="Fulton L."/>
            <person name="Fulton B."/>
            <person name="Courtney L."/>
            <person name="Fronick C."/>
            <person name="Harrison M."/>
            <person name="Strong C."/>
            <person name="Farmer C."/>
            <person name="Delahaunty K."/>
            <person name="Markovic C."/>
            <person name="Hall O."/>
            <person name="Minx P."/>
            <person name="Tomlinson C."/>
            <person name="Mitreva M."/>
            <person name="Nelson J."/>
            <person name="Hou S."/>
            <person name="Wollam A."/>
            <person name="Pepin K.H."/>
            <person name="Johnson M."/>
            <person name="Bhonagiri V."/>
            <person name="Nash W.E."/>
            <person name="Warren W."/>
            <person name="Chinwalla A."/>
            <person name="Mardis E.R."/>
            <person name="Wilson R.K."/>
        </authorList>
    </citation>
    <scope>NUCLEOTIDE SEQUENCE [LARGE SCALE GENOMIC DNA]</scope>
    <source>
        <strain evidence="2 3">ATCC 51271</strain>
    </source>
</reference>
<dbReference type="EMBL" id="ACIL03000013">
    <property type="protein sequence ID" value="ESL03221.1"/>
    <property type="molecule type" value="Genomic_DNA"/>
</dbReference>
<dbReference type="RefSeq" id="WP_023354963.1">
    <property type="nucleotide sequence ID" value="NZ_KI535368.1"/>
</dbReference>
<dbReference type="GO" id="GO:0006779">
    <property type="term" value="P:porphyrin-containing compound biosynthetic process"/>
    <property type="evidence" value="ECO:0007669"/>
    <property type="project" value="InterPro"/>
</dbReference>
<dbReference type="SUPFAM" id="SSF51726">
    <property type="entry name" value="UROD/MetE-like"/>
    <property type="match status" value="1"/>
</dbReference>
<dbReference type="PANTHER" id="PTHR47099">
    <property type="entry name" value="METHYLCOBAMIDE:COM METHYLTRANSFERASE MTBA"/>
    <property type="match status" value="1"/>
</dbReference>
<name>V2Y6A6_9FIRM</name>
<dbReference type="Gene3D" id="3.20.20.210">
    <property type="match status" value="1"/>
</dbReference>
<dbReference type="PANTHER" id="PTHR47099:SF1">
    <property type="entry name" value="METHYLCOBAMIDE:COM METHYLTRANSFERASE MTBA"/>
    <property type="match status" value="1"/>
</dbReference>
<organism evidence="2 3">
    <name type="scientific">Catonella morbi ATCC 51271</name>
    <dbReference type="NCBI Taxonomy" id="592026"/>
    <lineage>
        <taxon>Bacteria</taxon>
        <taxon>Bacillati</taxon>
        <taxon>Bacillota</taxon>
        <taxon>Clostridia</taxon>
        <taxon>Lachnospirales</taxon>
        <taxon>Lachnospiraceae</taxon>
        <taxon>Catonella</taxon>
    </lineage>
</organism>
<dbReference type="GO" id="GO:0004853">
    <property type="term" value="F:uroporphyrinogen decarboxylase activity"/>
    <property type="evidence" value="ECO:0007669"/>
    <property type="project" value="InterPro"/>
</dbReference>
<dbReference type="Proteomes" id="UP000018227">
    <property type="component" value="Unassembled WGS sequence"/>
</dbReference>
<dbReference type="eggNOG" id="COG0407">
    <property type="taxonomic scope" value="Bacteria"/>
</dbReference>
<dbReference type="HOGENOM" id="CLU_040933_1_1_9"/>
<comment type="caution">
    <text evidence="2">The sequence shown here is derived from an EMBL/GenBank/DDBJ whole genome shotgun (WGS) entry which is preliminary data.</text>
</comment>
<evidence type="ECO:0000313" key="3">
    <source>
        <dbReference type="Proteomes" id="UP000018227"/>
    </source>
</evidence>
<protein>
    <recommendedName>
        <fullName evidence="1">Uroporphyrinogen decarboxylase (URO-D) domain-containing protein</fullName>
    </recommendedName>
</protein>
<keyword evidence="3" id="KW-1185">Reference proteome</keyword>
<dbReference type="InterPro" id="IPR000257">
    <property type="entry name" value="Uroporphyrinogen_deCOase"/>
</dbReference>
<dbReference type="InterPro" id="IPR038071">
    <property type="entry name" value="UROD/MetE-like_sf"/>
</dbReference>
<evidence type="ECO:0000313" key="2">
    <source>
        <dbReference type="EMBL" id="ESL03221.1"/>
    </source>
</evidence>
<feature type="domain" description="Uroporphyrinogen decarboxylase (URO-D)" evidence="1">
    <location>
        <begin position="75"/>
        <end position="328"/>
    </location>
</feature>
<dbReference type="OrthoDB" id="7375127at2"/>
<accession>V2Y6A6</accession>
<dbReference type="InterPro" id="IPR052024">
    <property type="entry name" value="Methanogen_methyltrans"/>
</dbReference>
<evidence type="ECO:0000259" key="1">
    <source>
        <dbReference type="Pfam" id="PF01208"/>
    </source>
</evidence>
<sequence>MLQSKRELLKAAFDGQETDRIPIGFWHHFILGTEQFQGLENEDIRDRAVLGHKKYYETVNPDMMKLMNEGFMGYPPVMDNELKTGEDLLRIKSIGEDHPWITEQVKHVKKLTDLFGKEVMTFYNVFAPVQVIRIRLEFYDLDFERFVYLAENFPEELYKAGMEIQKDLMILLKKLFKETSLDGIYYCVQNIQSTMYTKEVYDRYIRPTEIELLELANRLSDYNILHICGYAHHKNDLKFYIDYKSKAYNWAVFTEGVSLSEGRKLFKGKCILGGFDNNPDTLIDTGSKEEVEAFAKKLIRESGYKGYILGADCSIPNRIDDGRIRWISDIANKELNEK</sequence>
<dbReference type="Pfam" id="PF01208">
    <property type="entry name" value="URO-D"/>
    <property type="match status" value="1"/>
</dbReference>
<dbReference type="STRING" id="592026.GCWU0000282_002095"/>
<gene>
    <name evidence="2" type="ORF">GCWU0000282_002095</name>
</gene>